<comment type="similarity">
    <text evidence="1">Belongs to the peptidase S33 family.</text>
</comment>
<protein>
    <submittedName>
        <fullName evidence="6">Alpha/beta-hydrolase</fullName>
    </submittedName>
</protein>
<proteinExistence type="inferred from homology"/>
<reference evidence="7" key="1">
    <citation type="journal article" date="2014" name="Nat. Commun.">
        <title>Genomic adaptations of the halophilic Dead Sea filamentous fungus Eurotium rubrum.</title>
        <authorList>
            <person name="Kis-Papo T."/>
            <person name="Weig A.R."/>
            <person name="Riley R."/>
            <person name="Persoh D."/>
            <person name="Salamov A."/>
            <person name="Sun H."/>
            <person name="Lipzen A."/>
            <person name="Wasser S.P."/>
            <person name="Rambold G."/>
            <person name="Grigoriev I.V."/>
            <person name="Nevo E."/>
        </authorList>
    </citation>
    <scope>NUCLEOTIDE SEQUENCE [LARGE SCALE GENOMIC DNA]</scope>
    <source>
        <strain evidence="7">CBS 135680</strain>
    </source>
</reference>
<evidence type="ECO:0000259" key="4">
    <source>
        <dbReference type="Pfam" id="PF00561"/>
    </source>
</evidence>
<name>A0A017S4B9_ASPRC</name>
<keyword evidence="7" id="KW-1185">Reference proteome</keyword>
<dbReference type="RefSeq" id="XP_040635361.1">
    <property type="nucleotide sequence ID" value="XM_040784944.1"/>
</dbReference>
<evidence type="ECO:0000313" key="7">
    <source>
        <dbReference type="Proteomes" id="UP000019804"/>
    </source>
</evidence>
<evidence type="ECO:0000259" key="5">
    <source>
        <dbReference type="Pfam" id="PF08386"/>
    </source>
</evidence>
<dbReference type="HOGENOM" id="CLU_013364_5_0_1"/>
<dbReference type="PANTHER" id="PTHR43248:SF25">
    <property type="entry name" value="AB HYDROLASE-1 DOMAIN-CONTAINING PROTEIN-RELATED"/>
    <property type="match status" value="1"/>
</dbReference>
<sequence>MLFIIAGYLLLLYGIVEALPHASNHSATPKGSLNWAPCDLDFPQSLQDAITVPIDCATLKVPLDYTNPKDGKMLDLQLVKVNATQRPRKGSVIFNPGGPGSSGVEEVVQQGPLYVETLGGQYDIIGFDARGTGHTIPYTCKLPENKSNTTARRGTPVTTLPQEDVWSLLESKAWHDGGILADACYDTFKDTGHLYGTAFVARDMLQIVDALNEDGMLRFWGRSYSTVLGQTFAAMFPDRVGRMLLDSVLLADDYFSGTWLTAIRQTDNSLNNFFSECIVAGPEKCPFANQTGPDTTPQDLTAALGEVFQELIDEPIILPDNFPLQYWWQPGGLNLLNQLKFGIFNALFNPSSSTVLMVQIHMAFSREWIGYTNPTDQAEALSWNLQKQAFHGIGCSDTRFRADTTQEMYSLIQTQSQQGTFADAFVPQVWACARWKMDAAERYEGSWRNISTSFPIMLANSPYDPITPLSSAYEASAGFKNSRVLVHEGHGHGVMNHRSECTIKAIREYFANGTLPEHGTKCKPDQTAFDAGGVEAGWWKILLQSA</sequence>
<dbReference type="InterPro" id="IPR000073">
    <property type="entry name" value="AB_hydrolase_1"/>
</dbReference>
<dbReference type="EMBL" id="KK088442">
    <property type="protein sequence ID" value="EYE91671.1"/>
    <property type="molecule type" value="Genomic_DNA"/>
</dbReference>
<keyword evidence="2 6" id="KW-0378">Hydrolase</keyword>
<feature type="domain" description="Peptidase S33 tripeptidyl aminopeptidase-like C-terminal" evidence="5">
    <location>
        <begin position="421"/>
        <end position="522"/>
    </location>
</feature>
<evidence type="ECO:0000256" key="1">
    <source>
        <dbReference type="ARBA" id="ARBA00010088"/>
    </source>
</evidence>
<dbReference type="Proteomes" id="UP000019804">
    <property type="component" value="Unassembled WGS sequence"/>
</dbReference>
<evidence type="ECO:0000313" key="6">
    <source>
        <dbReference type="EMBL" id="EYE91671.1"/>
    </source>
</evidence>
<dbReference type="GO" id="GO:0016787">
    <property type="term" value="F:hydrolase activity"/>
    <property type="evidence" value="ECO:0007669"/>
    <property type="project" value="UniProtKB-KW"/>
</dbReference>
<dbReference type="Pfam" id="PF00561">
    <property type="entry name" value="Abhydrolase_1"/>
    <property type="match status" value="1"/>
</dbReference>
<dbReference type="SUPFAM" id="SSF53474">
    <property type="entry name" value="alpha/beta-Hydrolases"/>
    <property type="match status" value="1"/>
</dbReference>
<feature type="chain" id="PRO_5001498740" evidence="3">
    <location>
        <begin position="19"/>
        <end position="546"/>
    </location>
</feature>
<dbReference type="Pfam" id="PF08386">
    <property type="entry name" value="Abhydrolase_4"/>
    <property type="match status" value="1"/>
</dbReference>
<dbReference type="OrthoDB" id="425534at2759"/>
<dbReference type="InterPro" id="IPR013595">
    <property type="entry name" value="Pept_S33_TAP-like_C"/>
</dbReference>
<dbReference type="Gene3D" id="3.40.50.1820">
    <property type="entry name" value="alpha/beta hydrolase"/>
    <property type="match status" value="1"/>
</dbReference>
<dbReference type="InterPro" id="IPR051601">
    <property type="entry name" value="Serine_prot/Carboxylest_S33"/>
</dbReference>
<dbReference type="InterPro" id="IPR029058">
    <property type="entry name" value="AB_hydrolase_fold"/>
</dbReference>
<evidence type="ECO:0000256" key="3">
    <source>
        <dbReference type="SAM" id="SignalP"/>
    </source>
</evidence>
<keyword evidence="3" id="KW-0732">Signal</keyword>
<organism evidence="6 7">
    <name type="scientific">Aspergillus ruber (strain CBS 135680)</name>
    <dbReference type="NCBI Taxonomy" id="1388766"/>
    <lineage>
        <taxon>Eukaryota</taxon>
        <taxon>Fungi</taxon>
        <taxon>Dikarya</taxon>
        <taxon>Ascomycota</taxon>
        <taxon>Pezizomycotina</taxon>
        <taxon>Eurotiomycetes</taxon>
        <taxon>Eurotiomycetidae</taxon>
        <taxon>Eurotiales</taxon>
        <taxon>Aspergillaceae</taxon>
        <taxon>Aspergillus</taxon>
        <taxon>Aspergillus subgen. Aspergillus</taxon>
    </lineage>
</organism>
<evidence type="ECO:0000256" key="2">
    <source>
        <dbReference type="ARBA" id="ARBA00022801"/>
    </source>
</evidence>
<dbReference type="AlphaFoldDB" id="A0A017S4B9"/>
<gene>
    <name evidence="6" type="ORF">EURHEDRAFT_464256</name>
</gene>
<dbReference type="GeneID" id="63700068"/>
<dbReference type="STRING" id="1388766.A0A017S4B9"/>
<accession>A0A017S4B9</accession>
<feature type="domain" description="AB hydrolase-1" evidence="4">
    <location>
        <begin position="91"/>
        <end position="266"/>
    </location>
</feature>
<feature type="signal peptide" evidence="3">
    <location>
        <begin position="1"/>
        <end position="18"/>
    </location>
</feature>
<dbReference type="PANTHER" id="PTHR43248">
    <property type="entry name" value="2-SUCCINYL-6-HYDROXY-2,4-CYCLOHEXADIENE-1-CARBOXYLATE SYNTHASE"/>
    <property type="match status" value="1"/>
</dbReference>